<dbReference type="InterPro" id="IPR011009">
    <property type="entry name" value="Kinase-like_dom_sf"/>
</dbReference>
<dbReference type="AlphaFoldDB" id="A0A0C3AF86"/>
<dbReference type="Proteomes" id="UP000054166">
    <property type="component" value="Unassembled WGS sequence"/>
</dbReference>
<dbReference type="STRING" id="765440.A0A0C3AF86"/>
<dbReference type="PROSITE" id="PS50011">
    <property type="entry name" value="PROTEIN_KINASE_DOM"/>
    <property type="match status" value="1"/>
</dbReference>
<dbReference type="InterPro" id="IPR008266">
    <property type="entry name" value="Tyr_kinase_AS"/>
</dbReference>
<gene>
    <name evidence="2" type="ORF">PILCRDRAFT_829730</name>
</gene>
<reference evidence="2 3" key="1">
    <citation type="submission" date="2014-04" db="EMBL/GenBank/DDBJ databases">
        <authorList>
            <consortium name="DOE Joint Genome Institute"/>
            <person name="Kuo A."/>
            <person name="Tarkka M."/>
            <person name="Buscot F."/>
            <person name="Kohler A."/>
            <person name="Nagy L.G."/>
            <person name="Floudas D."/>
            <person name="Copeland A."/>
            <person name="Barry K.W."/>
            <person name="Cichocki N."/>
            <person name="Veneault-Fourrey C."/>
            <person name="LaButti K."/>
            <person name="Lindquist E.A."/>
            <person name="Lipzen A."/>
            <person name="Lundell T."/>
            <person name="Morin E."/>
            <person name="Murat C."/>
            <person name="Sun H."/>
            <person name="Tunlid A."/>
            <person name="Henrissat B."/>
            <person name="Grigoriev I.V."/>
            <person name="Hibbett D.S."/>
            <person name="Martin F."/>
            <person name="Nordberg H.P."/>
            <person name="Cantor M.N."/>
            <person name="Hua S.X."/>
        </authorList>
    </citation>
    <scope>NUCLEOTIDE SEQUENCE [LARGE SCALE GENOMIC DNA]</scope>
    <source>
        <strain evidence="2 3">F 1598</strain>
    </source>
</reference>
<dbReference type="Pfam" id="PF07714">
    <property type="entry name" value="PK_Tyr_Ser-Thr"/>
    <property type="match status" value="1"/>
</dbReference>
<dbReference type="EMBL" id="KN833130">
    <property type="protein sequence ID" value="KIM72463.1"/>
    <property type="molecule type" value="Genomic_DNA"/>
</dbReference>
<dbReference type="InParanoid" id="A0A0C3AF86"/>
<evidence type="ECO:0000259" key="1">
    <source>
        <dbReference type="PROSITE" id="PS50011"/>
    </source>
</evidence>
<dbReference type="PANTHER" id="PTHR44329">
    <property type="entry name" value="SERINE/THREONINE-PROTEIN KINASE TNNI3K-RELATED"/>
    <property type="match status" value="1"/>
</dbReference>
<dbReference type="InterPro" id="IPR051681">
    <property type="entry name" value="Ser/Thr_Kinases-Pseudokinases"/>
</dbReference>
<evidence type="ECO:0000313" key="2">
    <source>
        <dbReference type="EMBL" id="KIM72463.1"/>
    </source>
</evidence>
<dbReference type="HOGENOM" id="CLU_000288_7_18_1"/>
<feature type="domain" description="Protein kinase" evidence="1">
    <location>
        <begin position="73"/>
        <end position="342"/>
    </location>
</feature>
<dbReference type="InterPro" id="IPR001245">
    <property type="entry name" value="Ser-Thr/Tyr_kinase_cat_dom"/>
</dbReference>
<organism evidence="2 3">
    <name type="scientific">Piloderma croceum (strain F 1598)</name>
    <dbReference type="NCBI Taxonomy" id="765440"/>
    <lineage>
        <taxon>Eukaryota</taxon>
        <taxon>Fungi</taxon>
        <taxon>Dikarya</taxon>
        <taxon>Basidiomycota</taxon>
        <taxon>Agaricomycotina</taxon>
        <taxon>Agaricomycetes</taxon>
        <taxon>Agaricomycetidae</taxon>
        <taxon>Atheliales</taxon>
        <taxon>Atheliaceae</taxon>
        <taxon>Piloderma</taxon>
    </lineage>
</organism>
<evidence type="ECO:0000313" key="3">
    <source>
        <dbReference type="Proteomes" id="UP000054166"/>
    </source>
</evidence>
<keyword evidence="3" id="KW-1185">Reference proteome</keyword>
<dbReference type="PROSITE" id="PS00109">
    <property type="entry name" value="PROTEIN_KINASE_TYR"/>
    <property type="match status" value="1"/>
</dbReference>
<dbReference type="GO" id="GO:0004674">
    <property type="term" value="F:protein serine/threonine kinase activity"/>
    <property type="evidence" value="ECO:0007669"/>
    <property type="project" value="TreeGrafter"/>
</dbReference>
<sequence length="357" mass="40479">MAYDIVDLSKAIRSQQQTIIATSDSTLLDIMDVLRRLMDRGCAEHRFLERFIEKIVRTRRIWPRYLFLSPVRLTDAQPFGGGGYADVFQGDYRGRGVALKVLRIFGRPEDRDRFHEKFYGETLGWRRLRHPNVLPFLGICTDVFKPRLAMVSPYMENGNVNMYLKEYADADRVQMITGIASGLSYLHALKPQVIHGDLRGNNILVDNNHNPRIADFGLSKFIQSQGSNIIMSCSKARNNVRWDAPELFQVNDGDPITPAESDIYAFACVCFEIFTGECPFPGLTDGAVVMEVAICNHRPARPAEPATQRGLDNNIWSIMEDCWKREPAERPTMKGVVARLMLVADQLKASAYHAHVL</sequence>
<reference evidence="3" key="2">
    <citation type="submission" date="2015-01" db="EMBL/GenBank/DDBJ databases">
        <title>Evolutionary Origins and Diversification of the Mycorrhizal Mutualists.</title>
        <authorList>
            <consortium name="DOE Joint Genome Institute"/>
            <consortium name="Mycorrhizal Genomics Consortium"/>
            <person name="Kohler A."/>
            <person name="Kuo A."/>
            <person name="Nagy L.G."/>
            <person name="Floudas D."/>
            <person name="Copeland A."/>
            <person name="Barry K.W."/>
            <person name="Cichocki N."/>
            <person name="Veneault-Fourrey C."/>
            <person name="LaButti K."/>
            <person name="Lindquist E.A."/>
            <person name="Lipzen A."/>
            <person name="Lundell T."/>
            <person name="Morin E."/>
            <person name="Murat C."/>
            <person name="Riley R."/>
            <person name="Ohm R."/>
            <person name="Sun H."/>
            <person name="Tunlid A."/>
            <person name="Henrissat B."/>
            <person name="Grigoriev I.V."/>
            <person name="Hibbett D.S."/>
            <person name="Martin F."/>
        </authorList>
    </citation>
    <scope>NUCLEOTIDE SEQUENCE [LARGE SCALE GENOMIC DNA]</scope>
    <source>
        <strain evidence="3">F 1598</strain>
    </source>
</reference>
<dbReference type="GO" id="GO:0005524">
    <property type="term" value="F:ATP binding"/>
    <property type="evidence" value="ECO:0007669"/>
    <property type="project" value="InterPro"/>
</dbReference>
<dbReference type="Gene3D" id="1.10.510.10">
    <property type="entry name" value="Transferase(Phosphotransferase) domain 1"/>
    <property type="match status" value="1"/>
</dbReference>
<dbReference type="OrthoDB" id="4062651at2759"/>
<dbReference type="InterPro" id="IPR000719">
    <property type="entry name" value="Prot_kinase_dom"/>
</dbReference>
<proteinExistence type="predicted"/>
<protein>
    <recommendedName>
        <fullName evidence="1">Protein kinase domain-containing protein</fullName>
    </recommendedName>
</protein>
<name>A0A0C3AF86_PILCF</name>
<dbReference type="PIRSF" id="PIRSF000654">
    <property type="entry name" value="Integrin-linked_kinase"/>
    <property type="match status" value="1"/>
</dbReference>
<dbReference type="SUPFAM" id="SSF56112">
    <property type="entry name" value="Protein kinase-like (PK-like)"/>
    <property type="match status" value="1"/>
</dbReference>
<accession>A0A0C3AF86</accession>